<evidence type="ECO:0000313" key="3">
    <source>
        <dbReference type="Proteomes" id="UP001642540"/>
    </source>
</evidence>
<gene>
    <name evidence="2" type="ORF">ODALV1_LOCUS25856</name>
</gene>
<feature type="chain" id="PRO_5045273607" evidence="1">
    <location>
        <begin position="22"/>
        <end position="140"/>
    </location>
</feature>
<proteinExistence type="predicted"/>
<keyword evidence="1" id="KW-0732">Signal</keyword>
<keyword evidence="3" id="KW-1185">Reference proteome</keyword>
<feature type="signal peptide" evidence="1">
    <location>
        <begin position="1"/>
        <end position="21"/>
    </location>
</feature>
<reference evidence="2 3" key="1">
    <citation type="submission" date="2024-08" db="EMBL/GenBank/DDBJ databases">
        <authorList>
            <person name="Cucini C."/>
            <person name="Frati F."/>
        </authorList>
    </citation>
    <scope>NUCLEOTIDE SEQUENCE [LARGE SCALE GENOMIC DNA]</scope>
</reference>
<dbReference type="EMBL" id="CAXLJM020000107">
    <property type="protein sequence ID" value="CAL8135160.1"/>
    <property type="molecule type" value="Genomic_DNA"/>
</dbReference>
<name>A0ABP1RT60_9HEXA</name>
<evidence type="ECO:0000256" key="1">
    <source>
        <dbReference type="SAM" id="SignalP"/>
    </source>
</evidence>
<accession>A0ABP1RT60</accession>
<comment type="caution">
    <text evidence="2">The sequence shown here is derived from an EMBL/GenBank/DDBJ whole genome shotgun (WGS) entry which is preliminary data.</text>
</comment>
<protein>
    <submittedName>
        <fullName evidence="2">Uncharacterized protein</fullName>
    </submittedName>
</protein>
<dbReference type="Proteomes" id="UP001642540">
    <property type="component" value="Unassembled WGS sequence"/>
</dbReference>
<sequence>MGGNILLLLIVSTFVVSQTDGQEPQNAPAALVPVEAAPGSALGDPAKGVDGQVAPAASSQAAASDFKALDSAPAADSSSLDEGFDLDNGAAIASGSNGDAEIAPAAARQCFFNPVSCFGYRAPRPPLGPRRPPPYRNRNK</sequence>
<evidence type="ECO:0000313" key="2">
    <source>
        <dbReference type="EMBL" id="CAL8135160.1"/>
    </source>
</evidence>
<organism evidence="2 3">
    <name type="scientific">Orchesella dallaii</name>
    <dbReference type="NCBI Taxonomy" id="48710"/>
    <lineage>
        <taxon>Eukaryota</taxon>
        <taxon>Metazoa</taxon>
        <taxon>Ecdysozoa</taxon>
        <taxon>Arthropoda</taxon>
        <taxon>Hexapoda</taxon>
        <taxon>Collembola</taxon>
        <taxon>Entomobryomorpha</taxon>
        <taxon>Entomobryoidea</taxon>
        <taxon>Orchesellidae</taxon>
        <taxon>Orchesellinae</taxon>
        <taxon>Orchesella</taxon>
    </lineage>
</organism>